<dbReference type="Proteomes" id="UP001156694">
    <property type="component" value="Unassembled WGS sequence"/>
</dbReference>
<dbReference type="PROSITE" id="PS50975">
    <property type="entry name" value="ATP_GRASP"/>
    <property type="match status" value="1"/>
</dbReference>
<evidence type="ECO:0000256" key="4">
    <source>
        <dbReference type="ARBA" id="ARBA00022840"/>
    </source>
</evidence>
<evidence type="ECO:0000256" key="3">
    <source>
        <dbReference type="ARBA" id="ARBA00022741"/>
    </source>
</evidence>
<evidence type="ECO:0000256" key="6">
    <source>
        <dbReference type="PROSITE-ProRule" id="PRU00409"/>
    </source>
</evidence>
<dbReference type="InterPro" id="IPR011053">
    <property type="entry name" value="Single_hybrid_motif"/>
</dbReference>
<keyword evidence="5" id="KW-0092">Biotin</keyword>
<dbReference type="InterPro" id="IPR011054">
    <property type="entry name" value="Rudment_hybrid_motif"/>
</dbReference>
<dbReference type="PROSITE" id="PS50979">
    <property type="entry name" value="BC"/>
    <property type="match status" value="1"/>
</dbReference>
<dbReference type="PROSITE" id="PS00867">
    <property type="entry name" value="CPSASE_2"/>
    <property type="match status" value="1"/>
</dbReference>
<dbReference type="SUPFAM" id="SSF51230">
    <property type="entry name" value="Single hybrid motif"/>
    <property type="match status" value="1"/>
</dbReference>
<accession>A0ABQ5VVL4</accession>
<dbReference type="PROSITE" id="PS00188">
    <property type="entry name" value="BIOTIN"/>
    <property type="match status" value="1"/>
</dbReference>
<dbReference type="Pfam" id="PF02786">
    <property type="entry name" value="CPSase_L_D2"/>
    <property type="match status" value="1"/>
</dbReference>
<dbReference type="PANTHER" id="PTHR18866">
    <property type="entry name" value="CARBOXYLASE:PYRUVATE/ACETYL-COA/PROPIONYL-COA CARBOXYLASE"/>
    <property type="match status" value="1"/>
</dbReference>
<dbReference type="SUPFAM" id="SSF56059">
    <property type="entry name" value="Glutathione synthetase ATP-binding domain-like"/>
    <property type="match status" value="1"/>
</dbReference>
<comment type="cofactor">
    <cofactor evidence="1">
        <name>biotin</name>
        <dbReference type="ChEBI" id="CHEBI:57586"/>
    </cofactor>
</comment>
<dbReference type="Gene3D" id="2.40.50.100">
    <property type="match status" value="1"/>
</dbReference>
<evidence type="ECO:0000259" key="9">
    <source>
        <dbReference type="PROSITE" id="PS50979"/>
    </source>
</evidence>
<evidence type="ECO:0000313" key="11">
    <source>
        <dbReference type="Proteomes" id="UP001156694"/>
    </source>
</evidence>
<keyword evidence="4 6" id="KW-0067">ATP-binding</keyword>
<dbReference type="SUPFAM" id="SSF52440">
    <property type="entry name" value="PreATP-grasp domain"/>
    <property type="match status" value="1"/>
</dbReference>
<dbReference type="Pfam" id="PF00364">
    <property type="entry name" value="Biotin_lipoyl"/>
    <property type="match status" value="1"/>
</dbReference>
<dbReference type="EMBL" id="BSNN01000004">
    <property type="protein sequence ID" value="GLQ35317.1"/>
    <property type="molecule type" value="Genomic_DNA"/>
</dbReference>
<dbReference type="InterPro" id="IPR005481">
    <property type="entry name" value="BC-like_N"/>
</dbReference>
<feature type="domain" description="Lipoyl-binding" evidence="7">
    <location>
        <begin position="572"/>
        <end position="651"/>
    </location>
</feature>
<proteinExistence type="predicted"/>
<evidence type="ECO:0000259" key="8">
    <source>
        <dbReference type="PROSITE" id="PS50975"/>
    </source>
</evidence>
<feature type="domain" description="ATP-grasp" evidence="8">
    <location>
        <begin position="122"/>
        <end position="324"/>
    </location>
</feature>
<keyword evidence="11" id="KW-1185">Reference proteome</keyword>
<dbReference type="InterPro" id="IPR016185">
    <property type="entry name" value="PreATP-grasp_dom_sf"/>
</dbReference>
<dbReference type="CDD" id="cd06850">
    <property type="entry name" value="biotinyl_domain"/>
    <property type="match status" value="1"/>
</dbReference>
<dbReference type="SUPFAM" id="SSF51246">
    <property type="entry name" value="Rudiment single hybrid motif"/>
    <property type="match status" value="1"/>
</dbReference>
<evidence type="ECO:0000259" key="7">
    <source>
        <dbReference type="PROSITE" id="PS50968"/>
    </source>
</evidence>
<dbReference type="PANTHER" id="PTHR18866:SF33">
    <property type="entry name" value="METHYLCROTONOYL-COA CARBOXYLASE SUBUNIT ALPHA, MITOCHONDRIAL-RELATED"/>
    <property type="match status" value="1"/>
</dbReference>
<feature type="domain" description="Biotin carboxylation" evidence="9">
    <location>
        <begin position="3"/>
        <end position="451"/>
    </location>
</feature>
<dbReference type="InterPro" id="IPR011764">
    <property type="entry name" value="Biotin_carboxylation_dom"/>
</dbReference>
<protein>
    <submittedName>
        <fullName evidence="10">3-methylcrotonyl-CoA carboxylase subunit alpha</fullName>
    </submittedName>
</protein>
<dbReference type="SMART" id="SM00878">
    <property type="entry name" value="Biotin_carb_C"/>
    <property type="match status" value="1"/>
</dbReference>
<reference evidence="11" key="1">
    <citation type="journal article" date="2019" name="Int. J. Syst. Evol. Microbiol.">
        <title>The Global Catalogue of Microorganisms (GCM) 10K type strain sequencing project: providing services to taxonomists for standard genome sequencing and annotation.</title>
        <authorList>
            <consortium name="The Broad Institute Genomics Platform"/>
            <consortium name="The Broad Institute Genome Sequencing Center for Infectious Disease"/>
            <person name="Wu L."/>
            <person name="Ma J."/>
        </authorList>
    </citation>
    <scope>NUCLEOTIDE SEQUENCE [LARGE SCALE GENOMIC DNA]</scope>
    <source>
        <strain evidence="11">NBRC 110140</strain>
    </source>
</reference>
<sequence length="655" mass="70380">MAMFTKILVANRGEIACRIFETAQKMRINTVAVYSDADAQSRHVRMADQAVHIGGSAASDSYLLGARIIQAALDTGAQAIHPGYGFLSENPDFAQAVADAGLVFVGPSPESIRKMGLKDEAKRLMEQAGVPVVPGYHGAEQEASFLAQEAEKIGYPVMIKARAGGGGKGMRLVEKPADFAAALASAASEGQASFGDSHVLIEKFITAPRHIEVQVFGDTHGNVVHLFERDCSLQRRHQKVIEEAPAPDMPLDVRDAMTTAAINAARQIDYVGAGTIEFIVDGSGPLRKDGFWFMEMNTRLQVEHPVTEEITGQDLVEWQLMVASGAPMPKAQDQLEISGHALEARIYAEDPRDQFKPTPGPLNVLQFGTGCRVETGVEAGDLVSPYYDPMIAKLVTHAPTRAQAIAQLDAGLKGTLCLGPKTNVDFLTALNGSEKFGAAQLDTGLIDRDLAQLVSYRPPSALALLTACVHLSGIDLTSPTLGWRQWGQGVQTFQLMHEDEIIALKLQFEENGQITVLTSDETIILDQIQSVDNQMTANEDGQKHQTLWARHGSSITVKTAGCQYDFTAFDALMQAGDDGQGSGQIRAPMTGTITSVLVKAGQEVTQDTPLVVVEAMKMEHVIKAPFDGVINEVFCTAGSAVDDGADLLVLSEAEE</sequence>
<gene>
    <name evidence="10" type="ORF">GCM10007939_16000</name>
</gene>
<dbReference type="Gene3D" id="3.30.470.20">
    <property type="entry name" value="ATP-grasp fold, B domain"/>
    <property type="match status" value="1"/>
</dbReference>
<keyword evidence="2" id="KW-0436">Ligase</keyword>
<dbReference type="InterPro" id="IPR001882">
    <property type="entry name" value="Biotin_BS"/>
</dbReference>
<dbReference type="InterPro" id="IPR011761">
    <property type="entry name" value="ATP-grasp"/>
</dbReference>
<keyword evidence="3 6" id="KW-0547">Nucleotide-binding</keyword>
<organism evidence="10 11">
    <name type="scientific">Amylibacter marinus</name>
    <dbReference type="NCBI Taxonomy" id="1475483"/>
    <lineage>
        <taxon>Bacteria</taxon>
        <taxon>Pseudomonadati</taxon>
        <taxon>Pseudomonadota</taxon>
        <taxon>Alphaproteobacteria</taxon>
        <taxon>Rhodobacterales</taxon>
        <taxon>Paracoccaceae</taxon>
        <taxon>Amylibacter</taxon>
    </lineage>
</organism>
<dbReference type="Pfam" id="PF02785">
    <property type="entry name" value="Biotin_carb_C"/>
    <property type="match status" value="1"/>
</dbReference>
<dbReference type="InterPro" id="IPR005482">
    <property type="entry name" value="Biotin_COase_C"/>
</dbReference>
<dbReference type="PROSITE" id="PS50968">
    <property type="entry name" value="BIOTINYL_LIPOYL"/>
    <property type="match status" value="1"/>
</dbReference>
<dbReference type="InterPro" id="IPR050856">
    <property type="entry name" value="Biotin_carboxylase_complex"/>
</dbReference>
<evidence type="ECO:0000256" key="5">
    <source>
        <dbReference type="ARBA" id="ARBA00023267"/>
    </source>
</evidence>
<dbReference type="InterPro" id="IPR000089">
    <property type="entry name" value="Biotin_lipoyl"/>
</dbReference>
<comment type="caution">
    <text evidence="10">The sequence shown here is derived from an EMBL/GenBank/DDBJ whole genome shotgun (WGS) entry which is preliminary data.</text>
</comment>
<evidence type="ECO:0000256" key="2">
    <source>
        <dbReference type="ARBA" id="ARBA00022598"/>
    </source>
</evidence>
<evidence type="ECO:0000256" key="1">
    <source>
        <dbReference type="ARBA" id="ARBA00001953"/>
    </source>
</evidence>
<dbReference type="Pfam" id="PF00289">
    <property type="entry name" value="Biotin_carb_N"/>
    <property type="match status" value="1"/>
</dbReference>
<dbReference type="InterPro" id="IPR005479">
    <property type="entry name" value="CPAse_ATP-bd"/>
</dbReference>
<name>A0ABQ5VVL4_9RHOB</name>
<evidence type="ECO:0000313" key="10">
    <source>
        <dbReference type="EMBL" id="GLQ35317.1"/>
    </source>
</evidence>